<comment type="similarity">
    <text evidence="1">Belongs to the cullin family.</text>
</comment>
<dbReference type="AlphaFoldDB" id="A0A815HAL1"/>
<proteinExistence type="inferred from homology"/>
<dbReference type="InterPro" id="IPR036317">
    <property type="entry name" value="Cullin_homology_sf"/>
</dbReference>
<dbReference type="Gene3D" id="1.10.10.10">
    <property type="entry name" value="Winged helix-like DNA-binding domain superfamily/Winged helix DNA-binding domain"/>
    <property type="match status" value="1"/>
</dbReference>
<feature type="domain" description="Cullin family profile" evidence="2">
    <location>
        <begin position="1"/>
        <end position="93"/>
    </location>
</feature>
<dbReference type="Proteomes" id="UP000663854">
    <property type="component" value="Unassembled WGS sequence"/>
</dbReference>
<evidence type="ECO:0000313" key="4">
    <source>
        <dbReference type="EMBL" id="CAF1601097.1"/>
    </source>
</evidence>
<sequence>MFMKNSMLKATFDSFKDFYTHRHNGRKLILLDQYSKGEVQTCFTIQKYTLQVSIYQMIVLLLFNEELNWTVEQIQNRIHIQTELLLQVLVSLLKSKILFSKEITEDFQDSNIKMNHKIELTKDFICENLRINLNVELKSTKQKDLKYLNELIDEDHKLVIQAAIVRIMKQRQNLKYSL</sequence>
<dbReference type="PANTHER" id="PTHR11932">
    <property type="entry name" value="CULLIN"/>
    <property type="match status" value="1"/>
</dbReference>
<organism evidence="3 5">
    <name type="scientific">Rotaria sordida</name>
    <dbReference type="NCBI Taxonomy" id="392033"/>
    <lineage>
        <taxon>Eukaryota</taxon>
        <taxon>Metazoa</taxon>
        <taxon>Spiralia</taxon>
        <taxon>Gnathifera</taxon>
        <taxon>Rotifera</taxon>
        <taxon>Eurotatoria</taxon>
        <taxon>Bdelloidea</taxon>
        <taxon>Philodinida</taxon>
        <taxon>Philodinidae</taxon>
        <taxon>Rotaria</taxon>
    </lineage>
</organism>
<dbReference type="Pfam" id="PF26557">
    <property type="entry name" value="Cullin_AB"/>
    <property type="match status" value="1"/>
</dbReference>
<dbReference type="InterPro" id="IPR059120">
    <property type="entry name" value="Cullin-like_AB"/>
</dbReference>
<dbReference type="PROSITE" id="PS50069">
    <property type="entry name" value="CULLIN_2"/>
    <property type="match status" value="1"/>
</dbReference>
<protein>
    <recommendedName>
        <fullName evidence="2">Cullin family profile domain-containing protein</fullName>
    </recommendedName>
</protein>
<gene>
    <name evidence="4" type="ORF">JXQ802_LOCUS48320</name>
    <name evidence="3" type="ORF">PYM288_LOCUS32329</name>
</gene>
<evidence type="ECO:0000313" key="6">
    <source>
        <dbReference type="Proteomes" id="UP000663870"/>
    </source>
</evidence>
<evidence type="ECO:0000313" key="3">
    <source>
        <dbReference type="EMBL" id="CAF1349759.1"/>
    </source>
</evidence>
<name>A0A815HAL1_9BILA</name>
<dbReference type="EMBL" id="CAJNOL010005192">
    <property type="protein sequence ID" value="CAF1601097.1"/>
    <property type="molecule type" value="Genomic_DNA"/>
</dbReference>
<dbReference type="InterPro" id="IPR036390">
    <property type="entry name" value="WH_DNA-bd_sf"/>
</dbReference>
<dbReference type="InterPro" id="IPR045093">
    <property type="entry name" value="Cullin"/>
</dbReference>
<dbReference type="GO" id="GO:0006511">
    <property type="term" value="P:ubiquitin-dependent protein catabolic process"/>
    <property type="evidence" value="ECO:0007669"/>
    <property type="project" value="InterPro"/>
</dbReference>
<dbReference type="Proteomes" id="UP000663870">
    <property type="component" value="Unassembled WGS sequence"/>
</dbReference>
<accession>A0A815HAL1</accession>
<dbReference type="InterPro" id="IPR016158">
    <property type="entry name" value="Cullin_homology"/>
</dbReference>
<dbReference type="EMBL" id="CAJNOH010003823">
    <property type="protein sequence ID" value="CAF1349759.1"/>
    <property type="molecule type" value="Genomic_DNA"/>
</dbReference>
<keyword evidence="6" id="KW-1185">Reference proteome</keyword>
<comment type="caution">
    <text evidence="3">The sequence shown here is derived from an EMBL/GenBank/DDBJ whole genome shotgun (WGS) entry which is preliminary data.</text>
</comment>
<evidence type="ECO:0000259" key="2">
    <source>
        <dbReference type="PROSITE" id="PS50069"/>
    </source>
</evidence>
<dbReference type="SUPFAM" id="SSF46785">
    <property type="entry name" value="Winged helix' DNA-binding domain"/>
    <property type="match status" value="1"/>
</dbReference>
<dbReference type="Gene3D" id="3.30.230.130">
    <property type="entry name" value="Cullin, Chain C, Domain 2"/>
    <property type="match status" value="1"/>
</dbReference>
<evidence type="ECO:0000256" key="1">
    <source>
        <dbReference type="PROSITE-ProRule" id="PRU00330"/>
    </source>
</evidence>
<reference evidence="3" key="1">
    <citation type="submission" date="2021-02" db="EMBL/GenBank/DDBJ databases">
        <authorList>
            <person name="Nowell W R."/>
        </authorList>
    </citation>
    <scope>NUCLEOTIDE SEQUENCE</scope>
</reference>
<evidence type="ECO:0000313" key="5">
    <source>
        <dbReference type="Proteomes" id="UP000663854"/>
    </source>
</evidence>
<dbReference type="InterPro" id="IPR036388">
    <property type="entry name" value="WH-like_DNA-bd_sf"/>
</dbReference>
<dbReference type="SUPFAM" id="SSF75632">
    <property type="entry name" value="Cullin homology domain"/>
    <property type="match status" value="1"/>
</dbReference>
<dbReference type="GO" id="GO:0031625">
    <property type="term" value="F:ubiquitin protein ligase binding"/>
    <property type="evidence" value="ECO:0007669"/>
    <property type="project" value="InterPro"/>
</dbReference>